<sequence length="288" mass="31865">MAAHGNKLSHHNVAEDLEVGLSLIIYSGCSISMILLNKLVIDTYHLNYPMGLLVLQNGCALLLVAVLKKLGLVHYPDFDRKVAMKWLPLTVLFVGMLWTSMKSLKIMSVALGSYMGSVGDRWVTSWGLFWTFTNIFFTVSYVLYMKRLLGDVSKEIGRYGPVFYNNLLSLPFLAPSSIATFPDLLGDIYESPYSAKMCLLLMILVGSVMTFASFWCMKMTSPTTYSVTGALNKIPLAVMGIFIFGHNPTGLGWAGIGIALSGGVVYTWLNRPPKPPKETAVDQERRVV</sequence>
<dbReference type="InterPro" id="IPR050186">
    <property type="entry name" value="TPT_transporter"/>
</dbReference>
<evidence type="ECO:0000259" key="6">
    <source>
        <dbReference type="Pfam" id="PF00892"/>
    </source>
</evidence>
<accession>A0A0S4JRM6</accession>
<evidence type="ECO:0000313" key="8">
    <source>
        <dbReference type="Proteomes" id="UP000051952"/>
    </source>
</evidence>
<feature type="transmembrane region" description="Helical" evidence="5">
    <location>
        <begin position="46"/>
        <end position="66"/>
    </location>
</feature>
<dbReference type="Proteomes" id="UP000051952">
    <property type="component" value="Unassembled WGS sequence"/>
</dbReference>
<dbReference type="EMBL" id="CYKH01001963">
    <property type="protein sequence ID" value="CUG91729.1"/>
    <property type="molecule type" value="Genomic_DNA"/>
</dbReference>
<evidence type="ECO:0000256" key="2">
    <source>
        <dbReference type="ARBA" id="ARBA00022692"/>
    </source>
</evidence>
<name>A0A0S4JRM6_BODSA</name>
<comment type="subcellular location">
    <subcellularLocation>
        <location evidence="1">Membrane</location>
        <topology evidence="1">Multi-pass membrane protein</topology>
    </subcellularLocation>
</comment>
<organism evidence="7 8">
    <name type="scientific">Bodo saltans</name>
    <name type="common">Flagellated protozoan</name>
    <dbReference type="NCBI Taxonomy" id="75058"/>
    <lineage>
        <taxon>Eukaryota</taxon>
        <taxon>Discoba</taxon>
        <taxon>Euglenozoa</taxon>
        <taxon>Kinetoplastea</taxon>
        <taxon>Metakinetoplastina</taxon>
        <taxon>Eubodonida</taxon>
        <taxon>Bodonidae</taxon>
        <taxon>Bodo</taxon>
    </lineage>
</organism>
<dbReference type="OMA" id="VWMLINC"/>
<gene>
    <name evidence="7" type="ORF">BSAL_33775</name>
</gene>
<dbReference type="InterPro" id="IPR000620">
    <property type="entry name" value="EamA_dom"/>
</dbReference>
<dbReference type="AlphaFoldDB" id="A0A0S4JRM6"/>
<evidence type="ECO:0000313" key="7">
    <source>
        <dbReference type="EMBL" id="CUG91729.1"/>
    </source>
</evidence>
<dbReference type="SUPFAM" id="SSF103481">
    <property type="entry name" value="Multidrug resistance efflux transporter EmrE"/>
    <property type="match status" value="1"/>
</dbReference>
<evidence type="ECO:0000256" key="3">
    <source>
        <dbReference type="ARBA" id="ARBA00022989"/>
    </source>
</evidence>
<feature type="transmembrane region" description="Helical" evidence="5">
    <location>
        <begin position="194"/>
        <end position="217"/>
    </location>
</feature>
<keyword evidence="4 5" id="KW-0472">Membrane</keyword>
<dbReference type="OrthoDB" id="417037at2759"/>
<reference evidence="8" key="1">
    <citation type="submission" date="2015-09" db="EMBL/GenBank/DDBJ databases">
        <authorList>
            <consortium name="Pathogen Informatics"/>
        </authorList>
    </citation>
    <scope>NUCLEOTIDE SEQUENCE [LARGE SCALE GENOMIC DNA]</scope>
    <source>
        <strain evidence="8">Lake Konstanz</strain>
    </source>
</reference>
<dbReference type="VEuPathDB" id="TriTrypDB:BSAL_33775"/>
<feature type="transmembrane region" description="Helical" evidence="5">
    <location>
        <begin position="124"/>
        <end position="144"/>
    </location>
</feature>
<keyword evidence="2 5" id="KW-0812">Transmembrane</keyword>
<feature type="domain" description="EamA" evidence="6">
    <location>
        <begin position="126"/>
        <end position="265"/>
    </location>
</feature>
<dbReference type="PANTHER" id="PTHR11132">
    <property type="entry name" value="SOLUTE CARRIER FAMILY 35"/>
    <property type="match status" value="1"/>
</dbReference>
<evidence type="ECO:0000256" key="5">
    <source>
        <dbReference type="SAM" id="Phobius"/>
    </source>
</evidence>
<dbReference type="Pfam" id="PF00892">
    <property type="entry name" value="EamA"/>
    <property type="match status" value="1"/>
</dbReference>
<proteinExistence type="predicted"/>
<keyword evidence="3 5" id="KW-1133">Transmembrane helix</keyword>
<feature type="transmembrane region" description="Helical" evidence="5">
    <location>
        <begin position="224"/>
        <end position="244"/>
    </location>
</feature>
<dbReference type="InterPro" id="IPR037185">
    <property type="entry name" value="EmrE-like"/>
</dbReference>
<evidence type="ECO:0000256" key="4">
    <source>
        <dbReference type="ARBA" id="ARBA00023136"/>
    </source>
</evidence>
<protein>
    <submittedName>
        <fullName evidence="7">Lipophosphoglycan biosynthetic protein, putative</fullName>
    </submittedName>
</protein>
<keyword evidence="8" id="KW-1185">Reference proteome</keyword>
<evidence type="ECO:0000256" key="1">
    <source>
        <dbReference type="ARBA" id="ARBA00004141"/>
    </source>
</evidence>
<feature type="transmembrane region" description="Helical" evidence="5">
    <location>
        <begin position="250"/>
        <end position="269"/>
    </location>
</feature>
<feature type="transmembrane region" description="Helical" evidence="5">
    <location>
        <begin position="86"/>
        <end position="104"/>
    </location>
</feature>
<feature type="transmembrane region" description="Helical" evidence="5">
    <location>
        <begin position="21"/>
        <end position="40"/>
    </location>
</feature>
<dbReference type="GO" id="GO:0016020">
    <property type="term" value="C:membrane"/>
    <property type="evidence" value="ECO:0007669"/>
    <property type="project" value="UniProtKB-SubCell"/>
</dbReference>